<dbReference type="KEGG" id="vaq:FIV01_06640"/>
<dbReference type="PROSITE" id="PS50949">
    <property type="entry name" value="HTH_GNTR"/>
    <property type="match status" value="1"/>
</dbReference>
<dbReference type="InterPro" id="IPR000524">
    <property type="entry name" value="Tscrpt_reg_HTH_GntR"/>
</dbReference>
<evidence type="ECO:0000256" key="3">
    <source>
        <dbReference type="ARBA" id="ARBA00023163"/>
    </source>
</evidence>
<evidence type="ECO:0000256" key="4">
    <source>
        <dbReference type="NCBIfam" id="TIGR02018"/>
    </source>
</evidence>
<evidence type="ECO:0000256" key="2">
    <source>
        <dbReference type="ARBA" id="ARBA00023125"/>
    </source>
</evidence>
<dbReference type="InterPro" id="IPR010248">
    <property type="entry name" value="His_ut_repres"/>
</dbReference>
<dbReference type="InterPro" id="IPR028978">
    <property type="entry name" value="Chorismate_lyase_/UTRA_dom_sf"/>
</dbReference>
<dbReference type="PRINTS" id="PR00035">
    <property type="entry name" value="HTHGNTR"/>
</dbReference>
<evidence type="ECO:0000313" key="7">
    <source>
        <dbReference type="Proteomes" id="UP000326936"/>
    </source>
</evidence>
<name>A0A5P9CIG7_9VIBR</name>
<dbReference type="FunFam" id="1.10.10.10:FF:000079">
    <property type="entry name" value="GntR family transcriptional regulator"/>
    <property type="match status" value="1"/>
</dbReference>
<keyword evidence="1" id="KW-0805">Transcription regulation</keyword>
<dbReference type="Pfam" id="PF00392">
    <property type="entry name" value="GntR"/>
    <property type="match status" value="1"/>
</dbReference>
<dbReference type="SMART" id="SM00345">
    <property type="entry name" value="HTH_GNTR"/>
    <property type="match status" value="1"/>
</dbReference>
<organism evidence="6 7">
    <name type="scientific">Vibrio aquimaris</name>
    <dbReference type="NCBI Taxonomy" id="2587862"/>
    <lineage>
        <taxon>Bacteria</taxon>
        <taxon>Pseudomonadati</taxon>
        <taxon>Pseudomonadota</taxon>
        <taxon>Gammaproteobacteria</taxon>
        <taxon>Vibrionales</taxon>
        <taxon>Vibrionaceae</taxon>
        <taxon>Vibrio</taxon>
    </lineage>
</organism>
<feature type="domain" description="HTH gntR-type" evidence="5">
    <location>
        <begin position="5"/>
        <end position="73"/>
    </location>
</feature>
<dbReference type="AlphaFoldDB" id="A0A5P9CIG7"/>
<keyword evidence="3" id="KW-0804">Transcription</keyword>
<dbReference type="InterPro" id="IPR036388">
    <property type="entry name" value="WH-like_DNA-bd_sf"/>
</dbReference>
<evidence type="ECO:0000259" key="5">
    <source>
        <dbReference type="PROSITE" id="PS50949"/>
    </source>
</evidence>
<dbReference type="EMBL" id="CP045350">
    <property type="protein sequence ID" value="QFT26098.1"/>
    <property type="molecule type" value="Genomic_DNA"/>
</dbReference>
<dbReference type="NCBIfam" id="TIGR02018">
    <property type="entry name" value="his_ut_repres"/>
    <property type="match status" value="1"/>
</dbReference>
<dbReference type="SUPFAM" id="SSF46785">
    <property type="entry name" value="Winged helix' DNA-binding domain"/>
    <property type="match status" value="1"/>
</dbReference>
<dbReference type="GO" id="GO:0006547">
    <property type="term" value="P:L-histidine metabolic process"/>
    <property type="evidence" value="ECO:0007669"/>
    <property type="project" value="UniProtKB-UniRule"/>
</dbReference>
<dbReference type="Gene3D" id="1.10.10.10">
    <property type="entry name" value="Winged helix-like DNA-binding domain superfamily/Winged helix DNA-binding domain"/>
    <property type="match status" value="1"/>
</dbReference>
<dbReference type="GO" id="GO:0003700">
    <property type="term" value="F:DNA-binding transcription factor activity"/>
    <property type="evidence" value="ECO:0007669"/>
    <property type="project" value="UniProtKB-UniRule"/>
</dbReference>
<reference evidence="6 7" key="1">
    <citation type="submission" date="2019-10" db="EMBL/GenBank/DDBJ databases">
        <title>Complete genome sequence of Vibrio sp. strain THAF100, isolated from non-filtered water from the water column of tank 6 of a marine aquarium containing stony-coral fragments. Water maintained at 26 degree C.</title>
        <authorList>
            <person name="Ruckert C."/>
            <person name="Franco A."/>
            <person name="Kalinowski J."/>
            <person name="Glaeser S."/>
        </authorList>
    </citation>
    <scope>NUCLEOTIDE SEQUENCE [LARGE SCALE GENOMIC DNA]</scope>
    <source>
        <strain evidence="6 7">THAF100</strain>
    </source>
</reference>
<dbReference type="CDD" id="cd07377">
    <property type="entry name" value="WHTH_GntR"/>
    <property type="match status" value="1"/>
</dbReference>
<dbReference type="GO" id="GO:0045892">
    <property type="term" value="P:negative regulation of DNA-templated transcription"/>
    <property type="evidence" value="ECO:0007669"/>
    <property type="project" value="UniProtKB-UniRule"/>
</dbReference>
<dbReference type="PANTHER" id="PTHR44846:SF16">
    <property type="entry name" value="TRANSCRIPTIONAL REGULATOR PHNF-RELATED"/>
    <property type="match status" value="1"/>
</dbReference>
<dbReference type="Proteomes" id="UP000326936">
    <property type="component" value="Chromosome"/>
</dbReference>
<dbReference type="InterPro" id="IPR011663">
    <property type="entry name" value="UTRA"/>
</dbReference>
<dbReference type="PANTHER" id="PTHR44846">
    <property type="entry name" value="MANNOSYL-D-GLYCERATE TRANSPORT/METABOLISM SYSTEM REPRESSOR MNGR-RELATED"/>
    <property type="match status" value="1"/>
</dbReference>
<dbReference type="Pfam" id="PF07702">
    <property type="entry name" value="UTRA"/>
    <property type="match status" value="1"/>
</dbReference>
<evidence type="ECO:0000313" key="6">
    <source>
        <dbReference type="EMBL" id="QFT26098.1"/>
    </source>
</evidence>
<dbReference type="InterPro" id="IPR036390">
    <property type="entry name" value="WH_DNA-bd_sf"/>
</dbReference>
<gene>
    <name evidence="6" type="primary">yurK</name>
    <name evidence="6" type="ORF">FIV01_06640</name>
</gene>
<dbReference type="InterPro" id="IPR050679">
    <property type="entry name" value="Bact_HTH_transcr_reg"/>
</dbReference>
<dbReference type="GO" id="GO:0003677">
    <property type="term" value="F:DNA binding"/>
    <property type="evidence" value="ECO:0007669"/>
    <property type="project" value="UniProtKB-UniRule"/>
</dbReference>
<evidence type="ECO:0000256" key="1">
    <source>
        <dbReference type="ARBA" id="ARBA00023015"/>
    </source>
</evidence>
<dbReference type="SMART" id="SM00866">
    <property type="entry name" value="UTRA"/>
    <property type="match status" value="1"/>
</dbReference>
<protein>
    <recommendedName>
        <fullName evidence="4">Histidine utilization repressor</fullName>
    </recommendedName>
</protein>
<keyword evidence="7" id="KW-1185">Reference proteome</keyword>
<dbReference type="SUPFAM" id="SSF64288">
    <property type="entry name" value="Chorismate lyase-like"/>
    <property type="match status" value="1"/>
</dbReference>
<keyword evidence="2" id="KW-0238">DNA-binding</keyword>
<sequence>MMNQSPLYLQIKQYISDKIESAQWPVGHRIPTELELTEQFKVSRMTVNKAVRDLVAEGKLQRKPRLGTFVCTSDDKAESPLLDIQNIAEEVKVRGKIYSSKVLQQIALRADDSVATKLGVMLNSPVFYSEIIHLEDDLPIQYELRWVNSVYAPGYLDQDFTQITPNEYLSDNCPLNAIEHTVEAIAACDHVRSALKMGLNEPCLLLNRRTWSDNRLVSSALLYHPGTRYKLSSKVILS</sequence>
<accession>A0A5P9CIG7</accession>
<dbReference type="Gene3D" id="3.40.1410.10">
    <property type="entry name" value="Chorismate lyase-like"/>
    <property type="match status" value="1"/>
</dbReference>
<proteinExistence type="predicted"/>